<dbReference type="EMBL" id="MKGL01000006">
    <property type="protein sequence ID" value="RNF12363.1"/>
    <property type="molecule type" value="Genomic_DNA"/>
</dbReference>
<dbReference type="RefSeq" id="XP_029242716.1">
    <property type="nucleotide sequence ID" value="XM_029377456.1"/>
</dbReference>
<protein>
    <submittedName>
        <fullName evidence="1">Uncharacterized protein</fullName>
    </submittedName>
</protein>
<organism evidence="1 2">
    <name type="scientific">Trypanosoma rangeli</name>
    <dbReference type="NCBI Taxonomy" id="5698"/>
    <lineage>
        <taxon>Eukaryota</taxon>
        <taxon>Discoba</taxon>
        <taxon>Euglenozoa</taxon>
        <taxon>Kinetoplastea</taxon>
        <taxon>Metakinetoplastina</taxon>
        <taxon>Trypanosomatida</taxon>
        <taxon>Trypanosomatidae</taxon>
        <taxon>Trypanosoma</taxon>
        <taxon>Herpetosoma</taxon>
    </lineage>
</organism>
<name>A0A3R7P3Y3_TRYRA</name>
<gene>
    <name evidence="1" type="ORF">TraAM80_00374</name>
</gene>
<reference evidence="1 2" key="1">
    <citation type="journal article" date="2018" name="BMC Genomics">
        <title>Genomic comparison of Trypanosoma conorhini and Trypanosoma rangeli to Trypanosoma cruzi strains of high and low virulence.</title>
        <authorList>
            <person name="Bradwell K.R."/>
            <person name="Koparde V.N."/>
            <person name="Matveyev A.V."/>
            <person name="Serrano M.G."/>
            <person name="Alves J.M."/>
            <person name="Parikh H."/>
            <person name="Huang B."/>
            <person name="Lee V."/>
            <person name="Espinosa-Alvarez O."/>
            <person name="Ortiz P.A."/>
            <person name="Costa-Martins A.G."/>
            <person name="Teixeira M.M."/>
            <person name="Buck G.A."/>
        </authorList>
    </citation>
    <scope>NUCLEOTIDE SEQUENCE [LARGE SCALE GENOMIC DNA]</scope>
    <source>
        <strain evidence="1 2">AM80</strain>
    </source>
</reference>
<evidence type="ECO:0000313" key="1">
    <source>
        <dbReference type="EMBL" id="RNF12363.1"/>
    </source>
</evidence>
<accession>A0A3R7P3Y3</accession>
<dbReference type="GeneID" id="40324307"/>
<dbReference type="VEuPathDB" id="TriTrypDB:TRSC58_02528"/>
<proteinExistence type="predicted"/>
<comment type="caution">
    <text evidence="1">The sequence shown here is derived from an EMBL/GenBank/DDBJ whole genome shotgun (WGS) entry which is preliminary data.</text>
</comment>
<sequence>MKHSVDKRCRRHIVRVPQPGCEYRPNEKSFRRLSKNRRITNEYELRALCPHSTGLTLIEGKAARIDHRAFDPEKVPAPMAYSMVTPPDWPKEREYQYMVAPPDHRGIGRDFEDICAIFFLTPHAS</sequence>
<evidence type="ECO:0000313" key="2">
    <source>
        <dbReference type="Proteomes" id="UP000283634"/>
    </source>
</evidence>
<keyword evidence="2" id="KW-1185">Reference proteome</keyword>
<dbReference type="AlphaFoldDB" id="A0A3R7P3Y3"/>
<dbReference type="Proteomes" id="UP000283634">
    <property type="component" value="Unassembled WGS sequence"/>
</dbReference>